<keyword evidence="1" id="KW-0813">Transport</keyword>
<dbReference type="Pfam" id="PF00005">
    <property type="entry name" value="ABC_tran"/>
    <property type="match status" value="1"/>
</dbReference>
<dbReference type="InterPro" id="IPR027417">
    <property type="entry name" value="P-loop_NTPase"/>
</dbReference>
<accession>A0A0F8Y3V6</accession>
<comment type="caution">
    <text evidence="3">The sequence shown here is derived from an EMBL/GenBank/DDBJ whole genome shotgun (WGS) entry which is preliminary data.</text>
</comment>
<reference evidence="3" key="1">
    <citation type="journal article" date="2015" name="Nature">
        <title>Complex archaea that bridge the gap between prokaryotes and eukaryotes.</title>
        <authorList>
            <person name="Spang A."/>
            <person name="Saw J.H."/>
            <person name="Jorgensen S.L."/>
            <person name="Zaremba-Niedzwiedzka K."/>
            <person name="Martijn J."/>
            <person name="Lind A.E."/>
            <person name="van Eijk R."/>
            <person name="Schleper C."/>
            <person name="Guy L."/>
            <person name="Ettema T.J."/>
        </authorList>
    </citation>
    <scope>NUCLEOTIDE SEQUENCE</scope>
</reference>
<evidence type="ECO:0000259" key="2">
    <source>
        <dbReference type="Pfam" id="PF00005"/>
    </source>
</evidence>
<dbReference type="GO" id="GO:0016887">
    <property type="term" value="F:ATP hydrolysis activity"/>
    <property type="evidence" value="ECO:0007669"/>
    <property type="project" value="InterPro"/>
</dbReference>
<dbReference type="GO" id="GO:0005524">
    <property type="term" value="F:ATP binding"/>
    <property type="evidence" value="ECO:0007669"/>
    <property type="project" value="InterPro"/>
</dbReference>
<dbReference type="InterPro" id="IPR050093">
    <property type="entry name" value="ABC_SmlMolc_Importer"/>
</dbReference>
<feature type="non-terminal residue" evidence="3">
    <location>
        <position position="158"/>
    </location>
</feature>
<organism evidence="3">
    <name type="scientific">marine sediment metagenome</name>
    <dbReference type="NCBI Taxonomy" id="412755"/>
    <lineage>
        <taxon>unclassified sequences</taxon>
        <taxon>metagenomes</taxon>
        <taxon>ecological metagenomes</taxon>
    </lineage>
</organism>
<dbReference type="EMBL" id="LAZR01059193">
    <property type="protein sequence ID" value="KKK68320.1"/>
    <property type="molecule type" value="Genomic_DNA"/>
</dbReference>
<feature type="domain" description="ABC transporter" evidence="2">
    <location>
        <begin position="35"/>
        <end position="158"/>
    </location>
</feature>
<name>A0A0F8Y3V6_9ZZZZ</name>
<gene>
    <name evidence="3" type="ORF">LCGC14_2945260</name>
</gene>
<evidence type="ECO:0000256" key="1">
    <source>
        <dbReference type="ARBA" id="ARBA00022448"/>
    </source>
</evidence>
<dbReference type="PANTHER" id="PTHR42781">
    <property type="entry name" value="SPERMIDINE/PUTRESCINE IMPORT ATP-BINDING PROTEIN POTA"/>
    <property type="match status" value="1"/>
</dbReference>
<dbReference type="SUPFAM" id="SSF52540">
    <property type="entry name" value="P-loop containing nucleoside triphosphate hydrolases"/>
    <property type="match status" value="1"/>
</dbReference>
<dbReference type="AlphaFoldDB" id="A0A0F8Y3V6"/>
<evidence type="ECO:0000313" key="3">
    <source>
        <dbReference type="EMBL" id="KKK68320.1"/>
    </source>
</evidence>
<protein>
    <recommendedName>
        <fullName evidence="2">ABC transporter domain-containing protein</fullName>
    </recommendedName>
</protein>
<dbReference type="Gene3D" id="3.40.50.300">
    <property type="entry name" value="P-loop containing nucleotide triphosphate hydrolases"/>
    <property type="match status" value="1"/>
</dbReference>
<dbReference type="PANTHER" id="PTHR42781:SF4">
    <property type="entry name" value="SPERMIDINE_PUTRESCINE IMPORT ATP-BINDING PROTEIN POTA"/>
    <property type="match status" value="1"/>
</dbReference>
<proteinExistence type="predicted"/>
<sequence length="158" mass="17357">MNATNAVSDNSSPEDSVIVRLQAVRKLYGDMVAVESLDLDIRRGEFFTLLGPSGSGKTTTLRMIAGFERPSGGHVELDGVDITDVPPFNRDINTVFQDYALFPHMSVAKNLAYGLEAKRLPRKDINQRVDDALRMVHLEDHAGHLPGQLSGGQQQRIA</sequence>
<dbReference type="InterPro" id="IPR003439">
    <property type="entry name" value="ABC_transporter-like_ATP-bd"/>
</dbReference>